<name>A0A2J6TX96_9HELO</name>
<keyword evidence="3 6" id="KW-1133">Transmembrane helix</keyword>
<dbReference type="PANTHER" id="PTHR33048:SF19">
    <property type="entry name" value="MEMBRANE PROTEIN PTH11-LIKE, PUTATIVE (AFU_ORTHOLOGUE AFUA_1G14080)-RELATED"/>
    <property type="match status" value="1"/>
</dbReference>
<feature type="transmembrane region" description="Helical" evidence="6">
    <location>
        <begin position="197"/>
        <end position="216"/>
    </location>
</feature>
<sequence length="304" mass="34014">MVEKGQVVVVVCLAISVVVFCLRFYIRVVKNGQFTFLEITLLFALAMEVAFGGIQIKQYQLMAAPSTVTNAVELGKWTYANTFFYIACIWSVKFAFNILHIRVTEGISAVHVWAVRTLYILGFTWILVYVTYLLKCLPVSRNWDAPITHAKQCPGILHAWDFWLHLALHLSTDFWLCILPFPALVKISEPRIRMAVCGVYSLAGLTIIISILRAVLLGLNRGASLEHISILTMIEVMTIVVMSCLPGLSSTFTRKYIHHDVSYPESGSAIGQRKSQSSYGNFAQLKEPGIELHGVRSEASGERL</sequence>
<evidence type="ECO:0000256" key="4">
    <source>
        <dbReference type="ARBA" id="ARBA00023136"/>
    </source>
</evidence>
<feature type="transmembrane region" description="Helical" evidence="6">
    <location>
        <begin position="35"/>
        <end position="56"/>
    </location>
</feature>
<dbReference type="GO" id="GO:0016020">
    <property type="term" value="C:membrane"/>
    <property type="evidence" value="ECO:0007669"/>
    <property type="project" value="UniProtKB-SubCell"/>
</dbReference>
<dbReference type="InterPro" id="IPR052337">
    <property type="entry name" value="SAT4-like"/>
</dbReference>
<dbReference type="PANTHER" id="PTHR33048">
    <property type="entry name" value="PTH11-LIKE INTEGRAL MEMBRANE PROTEIN (AFU_ORTHOLOGUE AFUA_5G11245)"/>
    <property type="match status" value="1"/>
</dbReference>
<evidence type="ECO:0000256" key="6">
    <source>
        <dbReference type="SAM" id="Phobius"/>
    </source>
</evidence>
<reference evidence="8 9" key="1">
    <citation type="submission" date="2016-04" db="EMBL/GenBank/DDBJ databases">
        <title>A degradative enzymes factory behind the ericoid mycorrhizal symbiosis.</title>
        <authorList>
            <consortium name="DOE Joint Genome Institute"/>
            <person name="Martino E."/>
            <person name="Morin E."/>
            <person name="Grelet G."/>
            <person name="Kuo A."/>
            <person name="Kohler A."/>
            <person name="Daghino S."/>
            <person name="Barry K."/>
            <person name="Choi C."/>
            <person name="Cichocki N."/>
            <person name="Clum A."/>
            <person name="Copeland A."/>
            <person name="Hainaut M."/>
            <person name="Haridas S."/>
            <person name="Labutti K."/>
            <person name="Lindquist E."/>
            <person name="Lipzen A."/>
            <person name="Khouja H.-R."/>
            <person name="Murat C."/>
            <person name="Ohm R."/>
            <person name="Olson A."/>
            <person name="Spatafora J."/>
            <person name="Veneault-Fourrey C."/>
            <person name="Henrissat B."/>
            <person name="Grigoriev I."/>
            <person name="Martin F."/>
            <person name="Perotto S."/>
        </authorList>
    </citation>
    <scope>NUCLEOTIDE SEQUENCE [LARGE SCALE GENOMIC DNA]</scope>
    <source>
        <strain evidence="8 9">E</strain>
    </source>
</reference>
<keyword evidence="2 6" id="KW-0812">Transmembrane</keyword>
<feature type="transmembrane region" description="Helical" evidence="6">
    <location>
        <begin position="228"/>
        <end position="248"/>
    </location>
</feature>
<evidence type="ECO:0000256" key="1">
    <source>
        <dbReference type="ARBA" id="ARBA00004141"/>
    </source>
</evidence>
<feature type="transmembrane region" description="Helical" evidence="6">
    <location>
        <begin position="113"/>
        <end position="134"/>
    </location>
</feature>
<evidence type="ECO:0000259" key="7">
    <source>
        <dbReference type="Pfam" id="PF20684"/>
    </source>
</evidence>
<evidence type="ECO:0000256" key="3">
    <source>
        <dbReference type="ARBA" id="ARBA00022989"/>
    </source>
</evidence>
<dbReference type="InterPro" id="IPR049326">
    <property type="entry name" value="Rhodopsin_dom_fungi"/>
</dbReference>
<keyword evidence="9" id="KW-1185">Reference proteome</keyword>
<feature type="transmembrane region" description="Helical" evidence="6">
    <location>
        <begin position="6"/>
        <end position="26"/>
    </location>
</feature>
<dbReference type="OrthoDB" id="3564284at2759"/>
<proteinExistence type="inferred from homology"/>
<protein>
    <recommendedName>
        <fullName evidence="7">Rhodopsin domain-containing protein</fullName>
    </recommendedName>
</protein>
<feature type="transmembrane region" description="Helical" evidence="6">
    <location>
        <begin position="82"/>
        <end position="101"/>
    </location>
</feature>
<feature type="domain" description="Rhodopsin" evidence="7">
    <location>
        <begin position="22"/>
        <end position="253"/>
    </location>
</feature>
<evidence type="ECO:0000256" key="5">
    <source>
        <dbReference type="ARBA" id="ARBA00038359"/>
    </source>
</evidence>
<dbReference type="EMBL" id="KZ613740">
    <property type="protein sequence ID" value="PMD67578.1"/>
    <property type="molecule type" value="Genomic_DNA"/>
</dbReference>
<organism evidence="8 9">
    <name type="scientific">Hyaloscypha bicolor E</name>
    <dbReference type="NCBI Taxonomy" id="1095630"/>
    <lineage>
        <taxon>Eukaryota</taxon>
        <taxon>Fungi</taxon>
        <taxon>Dikarya</taxon>
        <taxon>Ascomycota</taxon>
        <taxon>Pezizomycotina</taxon>
        <taxon>Leotiomycetes</taxon>
        <taxon>Helotiales</taxon>
        <taxon>Hyaloscyphaceae</taxon>
        <taxon>Hyaloscypha</taxon>
        <taxon>Hyaloscypha bicolor</taxon>
    </lineage>
</organism>
<dbReference type="Proteomes" id="UP000235371">
    <property type="component" value="Unassembled WGS sequence"/>
</dbReference>
<gene>
    <name evidence="8" type="ORF">K444DRAFT_18265</name>
</gene>
<dbReference type="InParanoid" id="A0A2J6TX96"/>
<evidence type="ECO:0000256" key="2">
    <source>
        <dbReference type="ARBA" id="ARBA00022692"/>
    </source>
</evidence>
<keyword evidence="4 6" id="KW-0472">Membrane</keyword>
<comment type="subcellular location">
    <subcellularLocation>
        <location evidence="1">Membrane</location>
        <topology evidence="1">Multi-pass membrane protein</topology>
    </subcellularLocation>
</comment>
<evidence type="ECO:0000313" key="8">
    <source>
        <dbReference type="EMBL" id="PMD67578.1"/>
    </source>
</evidence>
<evidence type="ECO:0000313" key="9">
    <source>
        <dbReference type="Proteomes" id="UP000235371"/>
    </source>
</evidence>
<dbReference type="RefSeq" id="XP_024744482.1">
    <property type="nucleotide sequence ID" value="XM_024870828.1"/>
</dbReference>
<accession>A0A2J6TX96</accession>
<dbReference type="GeneID" id="36578910"/>
<dbReference type="Pfam" id="PF20684">
    <property type="entry name" value="Fung_rhodopsin"/>
    <property type="match status" value="1"/>
</dbReference>
<dbReference type="AlphaFoldDB" id="A0A2J6TX96"/>
<comment type="similarity">
    <text evidence="5">Belongs to the SAT4 family.</text>
</comment>